<dbReference type="GO" id="GO:0005886">
    <property type="term" value="C:plasma membrane"/>
    <property type="evidence" value="ECO:0007669"/>
    <property type="project" value="TreeGrafter"/>
</dbReference>
<evidence type="ECO:0000256" key="2">
    <source>
        <dbReference type="ARBA" id="ARBA00007193"/>
    </source>
</evidence>
<evidence type="ECO:0000256" key="7">
    <source>
        <dbReference type="ARBA" id="ARBA00023053"/>
    </source>
</evidence>
<protein>
    <recommendedName>
        <fullName evidence="15">Amiloride-sensitive sodium channel</fullName>
    </recommendedName>
</protein>
<comment type="subcellular location">
    <subcellularLocation>
        <location evidence="1">Membrane</location>
        <topology evidence="1">Multi-pass membrane protein</topology>
    </subcellularLocation>
</comment>
<comment type="caution">
    <text evidence="13">The sequence shown here is derived from an EMBL/GenBank/DDBJ whole genome shotgun (WGS) entry which is preliminary data.</text>
</comment>
<dbReference type="PANTHER" id="PTHR11690">
    <property type="entry name" value="AMILORIDE-SENSITIVE SODIUM CHANNEL-RELATED"/>
    <property type="match status" value="1"/>
</dbReference>
<evidence type="ECO:0000256" key="10">
    <source>
        <dbReference type="ARBA" id="ARBA00023201"/>
    </source>
</evidence>
<dbReference type="Pfam" id="PF00858">
    <property type="entry name" value="ASC"/>
    <property type="match status" value="1"/>
</dbReference>
<dbReference type="PRINTS" id="PR01078">
    <property type="entry name" value="AMINACHANNEL"/>
</dbReference>
<dbReference type="PANTHER" id="PTHR11690:SF300">
    <property type="entry name" value="PICKPOCKET PROTEIN 19"/>
    <property type="match status" value="1"/>
</dbReference>
<keyword evidence="14" id="KW-1185">Reference proteome</keyword>
<evidence type="ECO:0000313" key="13">
    <source>
        <dbReference type="EMBL" id="CAB3374970.1"/>
    </source>
</evidence>
<evidence type="ECO:0000256" key="1">
    <source>
        <dbReference type="ARBA" id="ARBA00004141"/>
    </source>
</evidence>
<dbReference type="Gene3D" id="1.10.287.770">
    <property type="entry name" value="YojJ-like"/>
    <property type="match status" value="1"/>
</dbReference>
<evidence type="ECO:0000313" key="14">
    <source>
        <dbReference type="Proteomes" id="UP000494165"/>
    </source>
</evidence>
<gene>
    <name evidence="13" type="ORF">CLODIP_2_CD02904</name>
</gene>
<keyword evidence="8 12" id="KW-0406">Ion transport</keyword>
<comment type="similarity">
    <text evidence="2 12">Belongs to the amiloride-sensitive sodium channel (TC 1.A.6) family.</text>
</comment>
<reference evidence="13 14" key="1">
    <citation type="submission" date="2020-04" db="EMBL/GenBank/DDBJ databases">
        <authorList>
            <person name="Alioto T."/>
            <person name="Alioto T."/>
            <person name="Gomez Garrido J."/>
        </authorList>
    </citation>
    <scope>NUCLEOTIDE SEQUENCE [LARGE SCALE GENOMIC DNA]</scope>
</reference>
<evidence type="ECO:0000256" key="3">
    <source>
        <dbReference type="ARBA" id="ARBA00022448"/>
    </source>
</evidence>
<organism evidence="13 14">
    <name type="scientific">Cloeon dipterum</name>
    <dbReference type="NCBI Taxonomy" id="197152"/>
    <lineage>
        <taxon>Eukaryota</taxon>
        <taxon>Metazoa</taxon>
        <taxon>Ecdysozoa</taxon>
        <taxon>Arthropoda</taxon>
        <taxon>Hexapoda</taxon>
        <taxon>Insecta</taxon>
        <taxon>Pterygota</taxon>
        <taxon>Palaeoptera</taxon>
        <taxon>Ephemeroptera</taxon>
        <taxon>Pisciforma</taxon>
        <taxon>Baetidae</taxon>
        <taxon>Cloeon</taxon>
    </lineage>
</organism>
<proteinExistence type="inferred from homology"/>
<keyword evidence="5 12" id="KW-0812">Transmembrane</keyword>
<keyword evidence="9" id="KW-0472">Membrane</keyword>
<dbReference type="Proteomes" id="UP000494165">
    <property type="component" value="Unassembled WGS sequence"/>
</dbReference>
<evidence type="ECO:0000256" key="6">
    <source>
        <dbReference type="ARBA" id="ARBA00022989"/>
    </source>
</evidence>
<accession>A0A8S1DAT4</accession>
<dbReference type="GO" id="GO:0015280">
    <property type="term" value="F:ligand-gated sodium channel activity"/>
    <property type="evidence" value="ECO:0007669"/>
    <property type="project" value="TreeGrafter"/>
</dbReference>
<dbReference type="Gene3D" id="1.10.287.820">
    <property type="entry name" value="Acid-sensing ion channel domain"/>
    <property type="match status" value="1"/>
</dbReference>
<keyword evidence="7" id="KW-0915">Sodium</keyword>
<dbReference type="InterPro" id="IPR001873">
    <property type="entry name" value="ENaC"/>
</dbReference>
<keyword evidence="11 12" id="KW-0407">Ion channel</keyword>
<keyword evidence="3 12" id="KW-0813">Transport</keyword>
<keyword evidence="6" id="KW-1133">Transmembrane helix</keyword>
<evidence type="ECO:0000256" key="4">
    <source>
        <dbReference type="ARBA" id="ARBA00022461"/>
    </source>
</evidence>
<keyword evidence="10 12" id="KW-0739">Sodium transport</keyword>
<dbReference type="EMBL" id="CADEPI010000106">
    <property type="protein sequence ID" value="CAB3374970.1"/>
    <property type="molecule type" value="Genomic_DNA"/>
</dbReference>
<dbReference type="AlphaFoldDB" id="A0A8S1DAT4"/>
<dbReference type="OrthoDB" id="6628406at2759"/>
<sequence>MDQSLERVMTTLEKYYDQQRAAMLSSGSVIWPPSDITGDVWPTPPEPKLPLKKAWFQKPDKSGAEKGMTAPASNAVSKKKRKRALAWRSFKQVSVAGIDAALDRHSPLLRRLLWACVLVICMTLMMAQCLNRVFRYLEEPVNVNVRVTYNESLEYPSLTLCNRNSFNATAALEMLINYQMLPPDATEADANISMLVGVDGLTPTTIWDRLAHRLDVIVTECWFGRGTKCESQGNWTLVHTVNGPCYMYRLGVSNVEFVGSFHNLYIKLWESTPKIEDWGFRILIHEASENPILTSRTRAMTAELGWSRDVKLELRKFNMLSTAKSPCNDDVKYSMAQCQLDCFQTHMLEHSGCRMPYMMAKYSNMSECATPDEYHAAMEAIKSLLISGGWTATSCNCPPQCRQTAFQMYPENILFEPDRIKLRIFYEDLVYEQITEDRAYNLIALLCDIGGTLGLLMGASVLTMCELLEVLWSRFMQICCRVSSPSATGRRKKSQISSINIRV</sequence>
<evidence type="ECO:0000256" key="11">
    <source>
        <dbReference type="ARBA" id="ARBA00023303"/>
    </source>
</evidence>
<evidence type="ECO:0000256" key="12">
    <source>
        <dbReference type="RuleBase" id="RU000679"/>
    </source>
</evidence>
<evidence type="ECO:0000256" key="5">
    <source>
        <dbReference type="ARBA" id="ARBA00022692"/>
    </source>
</evidence>
<evidence type="ECO:0008006" key="15">
    <source>
        <dbReference type="Google" id="ProtNLM"/>
    </source>
</evidence>
<evidence type="ECO:0000256" key="9">
    <source>
        <dbReference type="ARBA" id="ARBA00023136"/>
    </source>
</evidence>
<evidence type="ECO:0000256" key="8">
    <source>
        <dbReference type="ARBA" id="ARBA00023065"/>
    </source>
</evidence>
<name>A0A8S1DAT4_9INSE</name>
<keyword evidence="4 12" id="KW-0894">Sodium channel</keyword>